<proteinExistence type="inferred from homology"/>
<dbReference type="AlphaFoldDB" id="A0A317T8M6"/>
<dbReference type="PANTHER" id="PTHR11933">
    <property type="entry name" value="TRNA 5-METHYLAMINOMETHYL-2-THIOURIDYLATE -METHYLTRANSFERASE"/>
    <property type="match status" value="1"/>
</dbReference>
<evidence type="ECO:0000313" key="14">
    <source>
        <dbReference type="Proteomes" id="UP000246278"/>
    </source>
</evidence>
<protein>
    <recommendedName>
        <fullName evidence="10">tRNA-specific 2-thiouridylase MnmA</fullName>
        <ecNumber evidence="10">2.8.1.13</ecNumber>
    </recommendedName>
</protein>
<sequence>MKKKEHVIVGISGGVDSAVAACMLIEQGYRVTGLHIKVLDHSDDNLSLEESSLIISDRREYRFPVFSFNLSGSFRRDIIAYFQQDYVAGRTPNPCMVCNKLIKWKGLLKGAEILQAHRIATGHYARIDFKNGRYRLLKGTDRQKDQSYFLWMLGSEELSKTILPLGTLTKPEVRELARSFGVRWAEKKESQEICFVPDNDYRKFLQSSLPELSEKLKGGEILDSEGKVIGRHAGYPFYTIGQRKGLGISSPEPLYVRSLDAEKNRLHVGSKVMLECRKLIAGQVNWIGIDCPKTPMRASARIRYRDTEESCCIVSGPENRAEVVFDKPKQSVTPGQAVVFFREDEVIGGGIIEEALAEPPLDSHQASSGKGTVKL</sequence>
<dbReference type="GO" id="GO:0002143">
    <property type="term" value="P:tRNA wobble position uridine thiolation"/>
    <property type="evidence" value="ECO:0007669"/>
    <property type="project" value="TreeGrafter"/>
</dbReference>
<dbReference type="InterPro" id="IPR046885">
    <property type="entry name" value="MnmA-like_C"/>
</dbReference>
<dbReference type="NCBIfam" id="NF001138">
    <property type="entry name" value="PRK00143.1"/>
    <property type="match status" value="1"/>
</dbReference>
<evidence type="ECO:0000259" key="12">
    <source>
        <dbReference type="Pfam" id="PF20259"/>
    </source>
</evidence>
<feature type="binding site" evidence="10">
    <location>
        <position position="36"/>
    </location>
    <ligand>
        <name>ATP</name>
        <dbReference type="ChEBI" id="CHEBI:30616"/>
    </ligand>
</feature>
<comment type="caution">
    <text evidence="13">The sequence shown here is derived from an EMBL/GenBank/DDBJ whole genome shotgun (WGS) entry which is preliminary data.</text>
</comment>
<evidence type="ECO:0000256" key="2">
    <source>
        <dbReference type="ARBA" id="ARBA00022555"/>
    </source>
</evidence>
<accession>A0A317T8M6</accession>
<keyword evidence="7 10" id="KW-0694">RNA-binding</keyword>
<keyword evidence="1 10" id="KW-0963">Cytoplasm</keyword>
<dbReference type="Proteomes" id="UP000246278">
    <property type="component" value="Unassembled WGS sequence"/>
</dbReference>
<dbReference type="InterPro" id="IPR004506">
    <property type="entry name" value="MnmA-like"/>
</dbReference>
<evidence type="ECO:0000256" key="1">
    <source>
        <dbReference type="ARBA" id="ARBA00022490"/>
    </source>
</evidence>
<dbReference type="GO" id="GO:0005524">
    <property type="term" value="F:ATP binding"/>
    <property type="evidence" value="ECO:0007669"/>
    <property type="project" value="UniProtKB-KW"/>
</dbReference>
<evidence type="ECO:0000256" key="4">
    <source>
        <dbReference type="ARBA" id="ARBA00022694"/>
    </source>
</evidence>
<evidence type="ECO:0000313" key="13">
    <source>
        <dbReference type="EMBL" id="PWW82690.1"/>
    </source>
</evidence>
<dbReference type="FunFam" id="2.40.30.10:FF:000023">
    <property type="entry name" value="tRNA-specific 2-thiouridylase MnmA"/>
    <property type="match status" value="1"/>
</dbReference>
<keyword evidence="3 10" id="KW-0808">Transferase</keyword>
<feature type="region of interest" description="Interaction with tRNA" evidence="10">
    <location>
        <begin position="144"/>
        <end position="146"/>
    </location>
</feature>
<organism evidence="13 14">
    <name type="scientific">Prosthecochloris marina</name>
    <dbReference type="NCBI Taxonomy" id="2017681"/>
    <lineage>
        <taxon>Bacteria</taxon>
        <taxon>Pseudomonadati</taxon>
        <taxon>Chlorobiota</taxon>
        <taxon>Chlorobiia</taxon>
        <taxon>Chlorobiales</taxon>
        <taxon>Chlorobiaceae</taxon>
        <taxon>Prosthecochloris</taxon>
    </lineage>
</organism>
<feature type="site" description="Interaction with tRNA" evidence="10">
    <location>
        <position position="336"/>
    </location>
</feature>
<dbReference type="CDD" id="cd01998">
    <property type="entry name" value="MnmA_TRMU-like"/>
    <property type="match status" value="1"/>
</dbReference>
<gene>
    <name evidence="10" type="primary">mnmA</name>
    <name evidence="13" type="ORF">CR164_02780</name>
</gene>
<evidence type="ECO:0000259" key="11">
    <source>
        <dbReference type="Pfam" id="PF20258"/>
    </source>
</evidence>
<reference evidence="14" key="1">
    <citation type="submission" date="2017-10" db="EMBL/GenBank/DDBJ databases">
        <authorList>
            <person name="Gaisin V.A."/>
            <person name="Rysina M.S."/>
            <person name="Grouzdev D.S."/>
        </authorList>
    </citation>
    <scope>NUCLEOTIDE SEQUENCE [LARGE SCALE GENOMIC DNA]</scope>
    <source>
        <strain evidence="14">V1</strain>
    </source>
</reference>
<keyword evidence="6 10" id="KW-0067">ATP-binding</keyword>
<comment type="subcellular location">
    <subcellularLocation>
        <location evidence="10">Cytoplasm</location>
    </subcellularLocation>
</comment>
<feature type="binding site" evidence="10">
    <location>
        <position position="122"/>
    </location>
    <ligand>
        <name>ATP</name>
        <dbReference type="ChEBI" id="CHEBI:30616"/>
    </ligand>
</feature>
<evidence type="ECO:0000256" key="6">
    <source>
        <dbReference type="ARBA" id="ARBA00022840"/>
    </source>
</evidence>
<dbReference type="Gene3D" id="2.40.30.10">
    <property type="entry name" value="Translation factors"/>
    <property type="match status" value="1"/>
</dbReference>
<evidence type="ECO:0000256" key="3">
    <source>
        <dbReference type="ARBA" id="ARBA00022679"/>
    </source>
</evidence>
<keyword evidence="2 10" id="KW-0820">tRNA-binding</keyword>
<dbReference type="Gene3D" id="3.40.50.620">
    <property type="entry name" value="HUPs"/>
    <property type="match status" value="1"/>
</dbReference>
<dbReference type="InterPro" id="IPR046884">
    <property type="entry name" value="MnmA-like_central"/>
</dbReference>
<feature type="active site" description="Cysteine persulfide intermediate" evidence="10">
    <location>
        <position position="194"/>
    </location>
</feature>
<dbReference type="SUPFAM" id="SSF52402">
    <property type="entry name" value="Adenine nucleotide alpha hydrolases-like"/>
    <property type="match status" value="1"/>
</dbReference>
<dbReference type="InterPro" id="IPR023382">
    <property type="entry name" value="MnmA-like_central_sf"/>
</dbReference>
<feature type="binding site" evidence="10">
    <location>
        <begin position="10"/>
        <end position="17"/>
    </location>
    <ligand>
        <name>ATP</name>
        <dbReference type="ChEBI" id="CHEBI:30616"/>
    </ligand>
</feature>
<feature type="active site" description="Nucleophile" evidence="10">
    <location>
        <position position="98"/>
    </location>
</feature>
<comment type="catalytic activity">
    <reaction evidence="9 10">
        <text>S-sulfanyl-L-cysteinyl-[protein] + uridine(34) in tRNA + AH2 + ATP = 2-thiouridine(34) in tRNA + L-cysteinyl-[protein] + A + AMP + diphosphate + H(+)</text>
        <dbReference type="Rhea" id="RHEA:47032"/>
        <dbReference type="Rhea" id="RHEA-COMP:10131"/>
        <dbReference type="Rhea" id="RHEA-COMP:11726"/>
        <dbReference type="Rhea" id="RHEA-COMP:11727"/>
        <dbReference type="Rhea" id="RHEA-COMP:11728"/>
        <dbReference type="ChEBI" id="CHEBI:13193"/>
        <dbReference type="ChEBI" id="CHEBI:15378"/>
        <dbReference type="ChEBI" id="CHEBI:17499"/>
        <dbReference type="ChEBI" id="CHEBI:29950"/>
        <dbReference type="ChEBI" id="CHEBI:30616"/>
        <dbReference type="ChEBI" id="CHEBI:33019"/>
        <dbReference type="ChEBI" id="CHEBI:61963"/>
        <dbReference type="ChEBI" id="CHEBI:65315"/>
        <dbReference type="ChEBI" id="CHEBI:87170"/>
        <dbReference type="ChEBI" id="CHEBI:456215"/>
        <dbReference type="EC" id="2.8.1.13"/>
    </reaction>
</comment>
<evidence type="ECO:0000256" key="8">
    <source>
        <dbReference type="ARBA" id="ARBA00023157"/>
    </source>
</evidence>
<dbReference type="GO" id="GO:0000049">
    <property type="term" value="F:tRNA binding"/>
    <property type="evidence" value="ECO:0007669"/>
    <property type="project" value="UniProtKB-KW"/>
</dbReference>
<comment type="similarity">
    <text evidence="10">Belongs to the MnmA/TRMU family.</text>
</comment>
<evidence type="ECO:0000256" key="10">
    <source>
        <dbReference type="HAMAP-Rule" id="MF_00144"/>
    </source>
</evidence>
<dbReference type="NCBIfam" id="TIGR00420">
    <property type="entry name" value="trmU"/>
    <property type="match status" value="1"/>
</dbReference>
<dbReference type="Gene3D" id="2.30.30.280">
    <property type="entry name" value="Adenine nucleotide alpha hydrolases-like domains"/>
    <property type="match status" value="1"/>
</dbReference>
<dbReference type="Pfam" id="PF20259">
    <property type="entry name" value="tRNA_Me_trans_M"/>
    <property type="match status" value="1"/>
</dbReference>
<dbReference type="OrthoDB" id="9800696at2"/>
<keyword evidence="14" id="KW-1185">Reference proteome</keyword>
<dbReference type="PANTHER" id="PTHR11933:SF5">
    <property type="entry name" value="MITOCHONDRIAL TRNA-SPECIFIC 2-THIOURIDYLASE 1"/>
    <property type="match status" value="1"/>
</dbReference>
<evidence type="ECO:0000256" key="5">
    <source>
        <dbReference type="ARBA" id="ARBA00022741"/>
    </source>
</evidence>
<keyword evidence="5 10" id="KW-0547">Nucleotide-binding</keyword>
<comment type="caution">
    <text evidence="10">Lacks conserved residue(s) required for the propagation of feature annotation.</text>
</comment>
<dbReference type="FunFam" id="2.30.30.280:FF:000001">
    <property type="entry name" value="tRNA-specific 2-thiouridylase MnmA"/>
    <property type="match status" value="1"/>
</dbReference>
<dbReference type="HAMAP" id="MF_00144">
    <property type="entry name" value="tRNA_thiouridyl_MnmA"/>
    <property type="match status" value="1"/>
</dbReference>
<feature type="domain" description="tRNA-specific 2-thiouridylase MnmA-like C-terminal" evidence="11">
    <location>
        <begin position="277"/>
        <end position="352"/>
    </location>
</feature>
<keyword evidence="4 10" id="KW-0819">tRNA processing</keyword>
<feature type="region of interest" description="Interaction with tRNA" evidence="10">
    <location>
        <begin position="303"/>
        <end position="304"/>
    </location>
</feature>
<evidence type="ECO:0000256" key="7">
    <source>
        <dbReference type="ARBA" id="ARBA00022884"/>
    </source>
</evidence>
<dbReference type="Pfam" id="PF20258">
    <property type="entry name" value="tRNA_Me_trans_C"/>
    <property type="match status" value="1"/>
</dbReference>
<dbReference type="RefSeq" id="WP_110022406.1">
    <property type="nucleotide sequence ID" value="NZ_PDNZ01000002.1"/>
</dbReference>
<dbReference type="EMBL" id="PDNZ01000002">
    <property type="protein sequence ID" value="PWW82690.1"/>
    <property type="molecule type" value="Genomic_DNA"/>
</dbReference>
<feature type="domain" description="tRNA-specific 2-thiouridylase MnmA-like central" evidence="12">
    <location>
        <begin position="217"/>
        <end position="269"/>
    </location>
</feature>
<dbReference type="InterPro" id="IPR014729">
    <property type="entry name" value="Rossmann-like_a/b/a_fold"/>
</dbReference>
<name>A0A317T8M6_9CHLB</name>
<comment type="function">
    <text evidence="10">Catalyzes the 2-thiolation of uridine at the wobble position (U34) of tRNA, leading to the formation of s(2)U34.</text>
</comment>
<dbReference type="GO" id="GO:0005737">
    <property type="term" value="C:cytoplasm"/>
    <property type="evidence" value="ECO:0007669"/>
    <property type="project" value="UniProtKB-SubCell"/>
</dbReference>
<feature type="site" description="Interaction with tRNA" evidence="10">
    <location>
        <position position="123"/>
    </location>
</feature>
<evidence type="ECO:0000256" key="9">
    <source>
        <dbReference type="ARBA" id="ARBA00051542"/>
    </source>
</evidence>
<dbReference type="GO" id="GO:0103016">
    <property type="term" value="F:tRNA-uridine 2-sulfurtransferase activity"/>
    <property type="evidence" value="ECO:0007669"/>
    <property type="project" value="UniProtKB-EC"/>
</dbReference>
<dbReference type="EC" id="2.8.1.13" evidence="10"/>
<keyword evidence="8" id="KW-1015">Disulfide bond</keyword>
<dbReference type="Pfam" id="PF03054">
    <property type="entry name" value="tRNA_Me_trans"/>
    <property type="match status" value="1"/>
</dbReference>